<protein>
    <submittedName>
        <fullName evidence="2">Uncharacterized protein</fullName>
    </submittedName>
</protein>
<dbReference type="Proteomes" id="UP000800092">
    <property type="component" value="Unassembled WGS sequence"/>
</dbReference>
<reference evidence="2" key="1">
    <citation type="journal article" date="2020" name="Stud. Mycol.">
        <title>101 Dothideomycetes genomes: a test case for predicting lifestyles and emergence of pathogens.</title>
        <authorList>
            <person name="Haridas S."/>
            <person name="Albert R."/>
            <person name="Binder M."/>
            <person name="Bloem J."/>
            <person name="Labutti K."/>
            <person name="Salamov A."/>
            <person name="Andreopoulos B."/>
            <person name="Baker S."/>
            <person name="Barry K."/>
            <person name="Bills G."/>
            <person name="Bluhm B."/>
            <person name="Cannon C."/>
            <person name="Castanera R."/>
            <person name="Culley D."/>
            <person name="Daum C."/>
            <person name="Ezra D."/>
            <person name="Gonzalez J."/>
            <person name="Henrissat B."/>
            <person name="Kuo A."/>
            <person name="Liang C."/>
            <person name="Lipzen A."/>
            <person name="Lutzoni F."/>
            <person name="Magnuson J."/>
            <person name="Mondo S."/>
            <person name="Nolan M."/>
            <person name="Ohm R."/>
            <person name="Pangilinan J."/>
            <person name="Park H.-J."/>
            <person name="Ramirez L."/>
            <person name="Alfaro M."/>
            <person name="Sun H."/>
            <person name="Tritt A."/>
            <person name="Yoshinaga Y."/>
            <person name="Zwiers L.-H."/>
            <person name="Turgeon B."/>
            <person name="Goodwin S."/>
            <person name="Spatafora J."/>
            <person name="Crous P."/>
            <person name="Grigoriev I."/>
        </authorList>
    </citation>
    <scope>NUCLEOTIDE SEQUENCE</scope>
    <source>
        <strain evidence="2">Tuck. ex Michener</strain>
    </source>
</reference>
<evidence type="ECO:0000313" key="3">
    <source>
        <dbReference type="Proteomes" id="UP000800092"/>
    </source>
</evidence>
<sequence>MASENRTQDHRYLQPARISTIESWQRTVPPRSPTFRNTSTQPRQSNTVPSRDREAVQAYLELKRSMMAKRTSTFS</sequence>
<keyword evidence="3" id="KW-1185">Reference proteome</keyword>
<feature type="compositionally biased region" description="Polar residues" evidence="1">
    <location>
        <begin position="34"/>
        <end position="49"/>
    </location>
</feature>
<accession>A0A6A6GYR2</accession>
<proteinExistence type="predicted"/>
<evidence type="ECO:0000313" key="2">
    <source>
        <dbReference type="EMBL" id="KAF2230895.1"/>
    </source>
</evidence>
<dbReference type="AlphaFoldDB" id="A0A6A6GYR2"/>
<feature type="region of interest" description="Disordered" evidence="1">
    <location>
        <begin position="25"/>
        <end position="53"/>
    </location>
</feature>
<gene>
    <name evidence="2" type="ORF">EV356DRAFT_508005</name>
</gene>
<evidence type="ECO:0000256" key="1">
    <source>
        <dbReference type="SAM" id="MobiDB-lite"/>
    </source>
</evidence>
<name>A0A6A6GYR2_VIRVR</name>
<organism evidence="2 3">
    <name type="scientific">Viridothelium virens</name>
    <name type="common">Speckled blister lichen</name>
    <name type="synonym">Trypethelium virens</name>
    <dbReference type="NCBI Taxonomy" id="1048519"/>
    <lineage>
        <taxon>Eukaryota</taxon>
        <taxon>Fungi</taxon>
        <taxon>Dikarya</taxon>
        <taxon>Ascomycota</taxon>
        <taxon>Pezizomycotina</taxon>
        <taxon>Dothideomycetes</taxon>
        <taxon>Dothideomycetes incertae sedis</taxon>
        <taxon>Trypetheliales</taxon>
        <taxon>Trypetheliaceae</taxon>
        <taxon>Viridothelium</taxon>
    </lineage>
</organism>
<dbReference type="EMBL" id="ML991834">
    <property type="protein sequence ID" value="KAF2230895.1"/>
    <property type="molecule type" value="Genomic_DNA"/>
</dbReference>